<dbReference type="EMBL" id="OW150024">
    <property type="protein sequence ID" value="CAH2031541.1"/>
    <property type="molecule type" value="Genomic_DNA"/>
</dbReference>
<sequence length="340" mass="36141">MTSYRPSRLLAGVALLLTTLSPAFAMADPLEITPFATANRTPLAQIYGLPSETAPSLTAAGRWRFGLTQDIASIYSANSSASERLELDGELYRWTLSGHYGFHNGLEVGLELPFVLQSGGFLDGFITDWHSAFGMPQGGRDQVPNNRLRYHYSKDGRTLLNVTRSGGGIGDVSLLAGYRLFEQRTDSDHDQLALRAQLKLPTGDTSALTGSGSVDLTLFLSGAMNRRTEWGTLGVFGSAGGMVTSDGSILAGQRENLVALGTAGLGWAPASWIALKVQFNLNTPLFKSGLTEIGNGAVVLTSGGTLRLPGDYLLDIGVGEDIAVATAPDVTFHLGLSKRF</sequence>
<proteinExistence type="predicted"/>
<keyword evidence="3" id="KW-1185">Reference proteome</keyword>
<name>A0ABM9D8J8_9BACT</name>
<protein>
    <recommendedName>
        <fullName evidence="4">DUF3187 family protein</fullName>
    </recommendedName>
</protein>
<evidence type="ECO:0000313" key="3">
    <source>
        <dbReference type="Proteomes" id="UP001295463"/>
    </source>
</evidence>
<dbReference type="Pfam" id="PF11383">
    <property type="entry name" value="DUF3187"/>
    <property type="match status" value="1"/>
</dbReference>
<accession>A0ABM9D8J8</accession>
<dbReference type="InterPro" id="IPR021523">
    <property type="entry name" value="DUF3187"/>
</dbReference>
<feature type="chain" id="PRO_5046962255" description="DUF3187 family protein" evidence="1">
    <location>
        <begin position="26"/>
        <end position="340"/>
    </location>
</feature>
<evidence type="ECO:0008006" key="4">
    <source>
        <dbReference type="Google" id="ProtNLM"/>
    </source>
</evidence>
<feature type="signal peptide" evidence="1">
    <location>
        <begin position="1"/>
        <end position="25"/>
    </location>
</feature>
<evidence type="ECO:0000256" key="1">
    <source>
        <dbReference type="SAM" id="SignalP"/>
    </source>
</evidence>
<organism evidence="2 3">
    <name type="scientific">Trichlorobacter ammonificans</name>
    <dbReference type="NCBI Taxonomy" id="2916410"/>
    <lineage>
        <taxon>Bacteria</taxon>
        <taxon>Pseudomonadati</taxon>
        <taxon>Thermodesulfobacteriota</taxon>
        <taxon>Desulfuromonadia</taxon>
        <taxon>Geobacterales</taxon>
        <taxon>Geobacteraceae</taxon>
        <taxon>Trichlorobacter</taxon>
    </lineage>
</organism>
<reference evidence="2 3" key="1">
    <citation type="submission" date="2022-03" db="EMBL/GenBank/DDBJ databases">
        <authorList>
            <person name="Koch H."/>
        </authorList>
    </citation>
    <scope>NUCLEOTIDE SEQUENCE [LARGE SCALE GENOMIC DNA]</scope>
    <source>
        <strain evidence="2 3">G1</strain>
    </source>
</reference>
<dbReference type="Proteomes" id="UP001295463">
    <property type="component" value="Chromosome"/>
</dbReference>
<dbReference type="RefSeq" id="WP_305732358.1">
    <property type="nucleotide sequence ID" value="NZ_OW150024.1"/>
</dbReference>
<gene>
    <name evidence="2" type="ORF">GEAMG1_1709</name>
</gene>
<keyword evidence="1" id="KW-0732">Signal</keyword>
<evidence type="ECO:0000313" key="2">
    <source>
        <dbReference type="EMBL" id="CAH2031541.1"/>
    </source>
</evidence>